<accession>A0ABW3F7X7</accession>
<dbReference type="InterPro" id="IPR018028">
    <property type="entry name" value="Catalase"/>
</dbReference>
<dbReference type="PANTHER" id="PTHR11465">
    <property type="entry name" value="CATALASE"/>
    <property type="match status" value="1"/>
</dbReference>
<comment type="function">
    <text evidence="1">Decomposes hydrogen peroxide into water and oxygen; serves to protect cells from the toxic effects of hydrogen peroxide.</text>
</comment>
<dbReference type="SUPFAM" id="SSF56634">
    <property type="entry name" value="Heme-dependent catalase-like"/>
    <property type="match status" value="1"/>
</dbReference>
<evidence type="ECO:0000313" key="6">
    <source>
        <dbReference type="Proteomes" id="UP001597128"/>
    </source>
</evidence>
<name>A0ABW3F7X7_9PROT</name>
<keyword evidence="2" id="KW-0560">Oxidoreductase</keyword>
<dbReference type="InterPro" id="IPR024168">
    <property type="entry name" value="Catalase_SrpA-type_pred"/>
</dbReference>
<dbReference type="Gene3D" id="1.20.1280.120">
    <property type="match status" value="1"/>
</dbReference>
<dbReference type="PROSITE" id="PS51402">
    <property type="entry name" value="CATALASE_3"/>
    <property type="match status" value="1"/>
</dbReference>
<comment type="function">
    <text evidence="2">Has an organic peroxide-dependent peroxidase activity.</text>
</comment>
<dbReference type="InterPro" id="IPR011614">
    <property type="entry name" value="Catalase_core"/>
</dbReference>
<dbReference type="InterPro" id="IPR020835">
    <property type="entry name" value="Catalase_sf"/>
</dbReference>
<dbReference type="EC" id="1.11.1.-" evidence="2"/>
<comment type="similarity">
    <text evidence="2">Belongs to the catalase family.</text>
</comment>
<dbReference type="PIRSF" id="PIRSF000296">
    <property type="entry name" value="SrpA"/>
    <property type="match status" value="1"/>
</dbReference>
<gene>
    <name evidence="5" type="ORF">ACFQ1Z_13420</name>
</gene>
<keyword evidence="6" id="KW-1185">Reference proteome</keyword>
<protein>
    <recommendedName>
        <fullName evidence="2">Catalase-related peroxidase</fullName>
        <ecNumber evidence="2">1.11.1.-</ecNumber>
    </recommendedName>
</protein>
<feature type="signal peptide" evidence="3">
    <location>
        <begin position="1"/>
        <end position="23"/>
    </location>
</feature>
<dbReference type="GO" id="GO:0004601">
    <property type="term" value="F:peroxidase activity"/>
    <property type="evidence" value="ECO:0007669"/>
    <property type="project" value="UniProtKB-KW"/>
</dbReference>
<comment type="caution">
    <text evidence="5">The sequence shown here is derived from an EMBL/GenBank/DDBJ whole genome shotgun (WGS) entry which is preliminary data.</text>
</comment>
<keyword evidence="2" id="KW-0479">Metal-binding</keyword>
<evidence type="ECO:0000313" key="5">
    <source>
        <dbReference type="EMBL" id="MFD0914556.1"/>
    </source>
</evidence>
<dbReference type="CDD" id="cd08153">
    <property type="entry name" value="srpA_like"/>
    <property type="match status" value="1"/>
</dbReference>
<feature type="chain" id="PRO_5045889941" description="Catalase-related peroxidase" evidence="3">
    <location>
        <begin position="24"/>
        <end position="336"/>
    </location>
</feature>
<evidence type="ECO:0000256" key="3">
    <source>
        <dbReference type="SAM" id="SignalP"/>
    </source>
</evidence>
<sequence>MKIKILISALAAASFISAHPAMAEDKPAEQAKPVTEQLVDTLTTLSGGPHAGFRSNHAKGVMLEGSFKPSAQAASISKAAHLQKAESPVLVRFSDATGVPNIPDANGNAFPKGIAIRFQLQDGLSTDIVSISINNFPAATPEDFLGLLNAVRDSQNSTAKPSPVEQFLASHPAALKFVTTPKPAPVSFATQPFFGVNAFKFTNAAGQSVYGRYQIIPVAGAQYLSKEATDAAAPDYLMTDIAERVKKQSVQYKLLLQIAEQGDEVNNATVQWPETRKTVELGTLTLKTVVADSKAKEKTLMFNPLQLTEGIEASQDPILLARPTAYAVSFGRRLGK</sequence>
<keyword evidence="2" id="KW-0349">Heme</keyword>
<dbReference type="RefSeq" id="WP_379058514.1">
    <property type="nucleotide sequence ID" value="NZ_JBHTKB010000003.1"/>
</dbReference>
<dbReference type="PANTHER" id="PTHR11465:SF62">
    <property type="entry name" value="CATALASE T"/>
    <property type="match status" value="1"/>
</dbReference>
<proteinExistence type="inferred from homology"/>
<keyword evidence="2" id="KW-0408">Iron</keyword>
<reference evidence="6" key="1">
    <citation type="journal article" date="2019" name="Int. J. Syst. Evol. Microbiol.">
        <title>The Global Catalogue of Microorganisms (GCM) 10K type strain sequencing project: providing services to taxonomists for standard genome sequencing and annotation.</title>
        <authorList>
            <consortium name="The Broad Institute Genomics Platform"/>
            <consortium name="The Broad Institute Genome Sequencing Center for Infectious Disease"/>
            <person name="Wu L."/>
            <person name="Ma J."/>
        </authorList>
    </citation>
    <scope>NUCLEOTIDE SEQUENCE [LARGE SCALE GENOMIC DNA]</scope>
    <source>
        <strain evidence="6">CCUG 58412</strain>
    </source>
</reference>
<evidence type="ECO:0000256" key="2">
    <source>
        <dbReference type="PIRNR" id="PIRNR000296"/>
    </source>
</evidence>
<evidence type="ECO:0000259" key="4">
    <source>
        <dbReference type="SMART" id="SM01060"/>
    </source>
</evidence>
<dbReference type="PRINTS" id="PR00067">
    <property type="entry name" value="CATALASE"/>
</dbReference>
<dbReference type="Proteomes" id="UP001597128">
    <property type="component" value="Unassembled WGS sequence"/>
</dbReference>
<dbReference type="Gene3D" id="2.40.180.10">
    <property type="entry name" value="Catalase core domain"/>
    <property type="match status" value="1"/>
</dbReference>
<feature type="domain" description="Catalase core" evidence="4">
    <location>
        <begin position="27"/>
        <end position="336"/>
    </location>
</feature>
<organism evidence="5 6">
    <name type="scientific">Methylophilus luteus</name>
    <dbReference type="NCBI Taxonomy" id="640108"/>
    <lineage>
        <taxon>Bacteria</taxon>
        <taxon>Pseudomonadati</taxon>
        <taxon>Pseudomonadota</taxon>
        <taxon>Betaproteobacteria</taxon>
        <taxon>Nitrosomonadales</taxon>
        <taxon>Methylophilaceae</taxon>
        <taxon>Methylophilus</taxon>
    </lineage>
</organism>
<dbReference type="Pfam" id="PF00199">
    <property type="entry name" value="Catalase"/>
    <property type="match status" value="1"/>
</dbReference>
<dbReference type="SMART" id="SM01060">
    <property type="entry name" value="Catalase"/>
    <property type="match status" value="1"/>
</dbReference>
<evidence type="ECO:0000256" key="1">
    <source>
        <dbReference type="ARBA" id="ARBA00002974"/>
    </source>
</evidence>
<keyword evidence="2 5" id="KW-0575">Peroxidase</keyword>
<keyword evidence="3" id="KW-0732">Signal</keyword>
<dbReference type="EMBL" id="JBHTKB010000003">
    <property type="protein sequence ID" value="MFD0914556.1"/>
    <property type="molecule type" value="Genomic_DNA"/>
</dbReference>
<comment type="cofactor">
    <cofactor evidence="2">
        <name>heme</name>
        <dbReference type="ChEBI" id="CHEBI:30413"/>
    </cofactor>
</comment>